<name>A0A165RW23_LACPN</name>
<accession>A0A165RW23</accession>
<dbReference type="Pfam" id="PF12965">
    <property type="entry name" value="DUF3854"/>
    <property type="match status" value="1"/>
</dbReference>
<dbReference type="AlphaFoldDB" id="A0A165RW23"/>
<gene>
    <name evidence="2" type="ORF">Lp19_1229</name>
</gene>
<comment type="caution">
    <text evidence="2">The sequence shown here is derived from an EMBL/GenBank/DDBJ whole genome shotgun (WGS) entry which is preliminary data.</text>
</comment>
<evidence type="ECO:0000313" key="2">
    <source>
        <dbReference type="EMBL" id="KZU95950.1"/>
    </source>
</evidence>
<evidence type="ECO:0000259" key="1">
    <source>
        <dbReference type="Pfam" id="PF12965"/>
    </source>
</evidence>
<reference evidence="2 3" key="1">
    <citation type="submission" date="2016-03" db="EMBL/GenBank/DDBJ databases">
        <title>Comparative genomics of 54 Lactobacillus plantarum strains reveals genomic uncoupling from niche constraints.</title>
        <authorList>
            <person name="Martino M.E."/>
        </authorList>
    </citation>
    <scope>NUCLEOTIDE SEQUENCE [LARGE SCALE GENOMIC DNA]</scope>
    <source>
        <strain evidence="2 3">19.1</strain>
    </source>
</reference>
<evidence type="ECO:0000313" key="3">
    <source>
        <dbReference type="Proteomes" id="UP000076882"/>
    </source>
</evidence>
<dbReference type="Proteomes" id="UP000076882">
    <property type="component" value="Unassembled WGS sequence"/>
</dbReference>
<feature type="domain" description="DUF3854" evidence="1">
    <location>
        <begin position="391"/>
        <end position="453"/>
    </location>
</feature>
<proteinExistence type="predicted"/>
<protein>
    <submittedName>
        <fullName evidence="2">DNA primase</fullName>
    </submittedName>
</protein>
<sequence length="462" mass="52059">MAKEEIMNQLDMAQFSGRDLRMTSKVSKNGNHWYEFIRVACPICGHTGNCIVNETGTAIICTRCENKHPYGTAWYYSLKYSAKTNQSNAIRMSKHVPDIKQASHANDNQLDKVYRLLLLYYGLTKADFKTLTSQRHLSEETIKHHHYATFTESKRQVVRTESGKIYSIWHLLFKKIGIPLDSWLGVPGFYGVNLPDCKELLPIFNTVEGTLIPFRNASNLITGLQVRVHKIPVYIKVINKQFKSMAYKIHASADGSFTITDRYGEEITTGFGVFHQENTVQLPDGMLTFKMSKGAKYIWVTSVHKLEGCGPSGDLGLPCQVDLDGIYQTLRLEAPANFRQQPKTAWITEGGLKTDVATEQLSQVFTTQELDKFGHMIIGVPGTSTWRPLLKLIADLNITRVTLAYDADFVSNKAVQTQYSKLISALSNRVVVQIAIWNINDGKGIDDCLVNRKRPKIICLNA</sequence>
<dbReference type="PATRIC" id="fig|1590.201.peg.1008"/>
<dbReference type="InterPro" id="IPR024385">
    <property type="entry name" value="DUF3854"/>
</dbReference>
<organism evidence="2 3">
    <name type="scientific">Lactiplantibacillus plantarum</name>
    <name type="common">Lactobacillus plantarum</name>
    <dbReference type="NCBI Taxonomy" id="1590"/>
    <lineage>
        <taxon>Bacteria</taxon>
        <taxon>Bacillati</taxon>
        <taxon>Bacillota</taxon>
        <taxon>Bacilli</taxon>
        <taxon>Lactobacillales</taxon>
        <taxon>Lactobacillaceae</taxon>
        <taxon>Lactiplantibacillus</taxon>
    </lineage>
</organism>
<dbReference type="EMBL" id="LUXM01000024">
    <property type="protein sequence ID" value="KZU95950.1"/>
    <property type="molecule type" value="Genomic_DNA"/>
</dbReference>